<name>A0AAV8W7N4_9CUCU</name>
<feature type="signal peptide" evidence="1">
    <location>
        <begin position="1"/>
        <end position="17"/>
    </location>
</feature>
<dbReference type="Proteomes" id="UP001159042">
    <property type="component" value="Unassembled WGS sequence"/>
</dbReference>
<organism evidence="3 4">
    <name type="scientific">Exocentrus adspersus</name>
    <dbReference type="NCBI Taxonomy" id="1586481"/>
    <lineage>
        <taxon>Eukaryota</taxon>
        <taxon>Metazoa</taxon>
        <taxon>Ecdysozoa</taxon>
        <taxon>Arthropoda</taxon>
        <taxon>Hexapoda</taxon>
        <taxon>Insecta</taxon>
        <taxon>Pterygota</taxon>
        <taxon>Neoptera</taxon>
        <taxon>Endopterygota</taxon>
        <taxon>Coleoptera</taxon>
        <taxon>Polyphaga</taxon>
        <taxon>Cucujiformia</taxon>
        <taxon>Chrysomeloidea</taxon>
        <taxon>Cerambycidae</taxon>
        <taxon>Lamiinae</taxon>
        <taxon>Acanthocinini</taxon>
        <taxon>Exocentrus</taxon>
    </lineage>
</organism>
<dbReference type="SMART" id="SM00131">
    <property type="entry name" value="KU"/>
    <property type="match status" value="1"/>
</dbReference>
<comment type="caution">
    <text evidence="3">The sequence shown here is derived from an EMBL/GenBank/DDBJ whole genome shotgun (WGS) entry which is preliminary data.</text>
</comment>
<accession>A0AAV8W7N4</accession>
<proteinExistence type="predicted"/>
<dbReference type="PROSITE" id="PS50279">
    <property type="entry name" value="BPTI_KUNITZ_2"/>
    <property type="match status" value="1"/>
</dbReference>
<evidence type="ECO:0000259" key="2">
    <source>
        <dbReference type="PROSITE" id="PS50279"/>
    </source>
</evidence>
<dbReference type="Pfam" id="PF00014">
    <property type="entry name" value="Kunitz_BPTI"/>
    <property type="match status" value="1"/>
</dbReference>
<feature type="domain" description="BPTI/Kunitz inhibitor" evidence="2">
    <location>
        <begin position="45"/>
        <end position="96"/>
    </location>
</feature>
<dbReference type="AlphaFoldDB" id="A0AAV8W7N4"/>
<keyword evidence="4" id="KW-1185">Reference proteome</keyword>
<protein>
    <recommendedName>
        <fullName evidence="2">BPTI/Kunitz inhibitor domain-containing protein</fullName>
    </recommendedName>
</protein>
<gene>
    <name evidence="3" type="ORF">NQ315_008514</name>
</gene>
<dbReference type="Gene3D" id="4.10.410.10">
    <property type="entry name" value="Pancreatic trypsin inhibitor Kunitz domain"/>
    <property type="match status" value="1"/>
</dbReference>
<dbReference type="SUPFAM" id="SSF57362">
    <property type="entry name" value="BPTI-like"/>
    <property type="match status" value="1"/>
</dbReference>
<dbReference type="InterPro" id="IPR002223">
    <property type="entry name" value="Kunitz_BPTI"/>
</dbReference>
<sequence>MLVSIFVTVLLTTQALCAVKTQDNPINRQIHGSNGPYRDFQASDCNQPLETSSHCNEWQYAYHWNNGLQGCERAIYHGCNPTRNNFRTLRDCKTQAEPVCSRGRRN</sequence>
<dbReference type="CDD" id="cd00109">
    <property type="entry name" value="Kunitz-type"/>
    <property type="match status" value="1"/>
</dbReference>
<dbReference type="EMBL" id="JANEYG010000008">
    <property type="protein sequence ID" value="KAJ8921881.1"/>
    <property type="molecule type" value="Genomic_DNA"/>
</dbReference>
<feature type="chain" id="PRO_5043586276" description="BPTI/Kunitz inhibitor domain-containing protein" evidence="1">
    <location>
        <begin position="18"/>
        <end position="106"/>
    </location>
</feature>
<evidence type="ECO:0000313" key="4">
    <source>
        <dbReference type="Proteomes" id="UP001159042"/>
    </source>
</evidence>
<dbReference type="GO" id="GO:0004867">
    <property type="term" value="F:serine-type endopeptidase inhibitor activity"/>
    <property type="evidence" value="ECO:0007669"/>
    <property type="project" value="InterPro"/>
</dbReference>
<dbReference type="InterPro" id="IPR036880">
    <property type="entry name" value="Kunitz_BPTI_sf"/>
</dbReference>
<keyword evidence="1" id="KW-0732">Signal</keyword>
<evidence type="ECO:0000313" key="3">
    <source>
        <dbReference type="EMBL" id="KAJ8921881.1"/>
    </source>
</evidence>
<reference evidence="3 4" key="1">
    <citation type="journal article" date="2023" name="Insect Mol. Biol.">
        <title>Genome sequencing provides insights into the evolution of gene families encoding plant cell wall-degrading enzymes in longhorned beetles.</title>
        <authorList>
            <person name="Shin N.R."/>
            <person name="Okamura Y."/>
            <person name="Kirsch R."/>
            <person name="Pauchet Y."/>
        </authorList>
    </citation>
    <scope>NUCLEOTIDE SEQUENCE [LARGE SCALE GENOMIC DNA]</scope>
    <source>
        <strain evidence="3">EAD_L_NR</strain>
    </source>
</reference>
<evidence type="ECO:0000256" key="1">
    <source>
        <dbReference type="SAM" id="SignalP"/>
    </source>
</evidence>